<dbReference type="InterPro" id="IPR036890">
    <property type="entry name" value="HATPase_C_sf"/>
</dbReference>
<dbReference type="GO" id="GO:0000155">
    <property type="term" value="F:phosphorelay sensor kinase activity"/>
    <property type="evidence" value="ECO:0007669"/>
    <property type="project" value="InterPro"/>
</dbReference>
<dbReference type="Pfam" id="PF00512">
    <property type="entry name" value="HisKA"/>
    <property type="match status" value="1"/>
</dbReference>
<evidence type="ECO:0000256" key="1">
    <source>
        <dbReference type="ARBA" id="ARBA00000085"/>
    </source>
</evidence>
<proteinExistence type="predicted"/>
<dbReference type="InterPro" id="IPR003661">
    <property type="entry name" value="HisK_dim/P_dom"/>
</dbReference>
<dbReference type="SUPFAM" id="SSF55874">
    <property type="entry name" value="ATPase domain of HSP90 chaperone/DNA topoisomerase II/histidine kinase"/>
    <property type="match status" value="1"/>
</dbReference>
<dbReference type="Gene3D" id="3.40.190.10">
    <property type="entry name" value="Periplasmic binding protein-like II"/>
    <property type="match status" value="2"/>
</dbReference>
<keyword evidence="12" id="KW-1185">Reference proteome</keyword>
<dbReference type="AlphaFoldDB" id="A0A1G5RUZ4"/>
<evidence type="ECO:0000313" key="12">
    <source>
        <dbReference type="Proteomes" id="UP000199208"/>
    </source>
</evidence>
<dbReference type="SMART" id="SM00062">
    <property type="entry name" value="PBPb"/>
    <property type="match status" value="1"/>
</dbReference>
<dbReference type="InterPro" id="IPR004358">
    <property type="entry name" value="Sig_transdc_His_kin-like_C"/>
</dbReference>
<name>A0A1G5RUZ4_9FIRM</name>
<dbReference type="EMBL" id="FMWL01000003">
    <property type="protein sequence ID" value="SCZ77934.1"/>
    <property type="molecule type" value="Genomic_DNA"/>
</dbReference>
<dbReference type="Gene3D" id="3.30.450.20">
    <property type="entry name" value="PAS domain"/>
    <property type="match status" value="1"/>
</dbReference>
<protein>
    <recommendedName>
        <fullName evidence="2">histidine kinase</fullName>
        <ecNumber evidence="2">2.7.13.3</ecNumber>
    </recommendedName>
</protein>
<evidence type="ECO:0000313" key="11">
    <source>
        <dbReference type="EMBL" id="SCZ77934.1"/>
    </source>
</evidence>
<dbReference type="OrthoDB" id="9784397at2"/>
<dbReference type="PRINTS" id="PR00344">
    <property type="entry name" value="BCTRLSENSOR"/>
</dbReference>
<keyword evidence="9" id="KW-0472">Membrane</keyword>
<evidence type="ECO:0000256" key="9">
    <source>
        <dbReference type="SAM" id="Phobius"/>
    </source>
</evidence>
<keyword evidence="8" id="KW-0902">Two-component regulatory system</keyword>
<dbReference type="GO" id="GO:0005524">
    <property type="term" value="F:ATP binding"/>
    <property type="evidence" value="ECO:0007669"/>
    <property type="project" value="UniProtKB-KW"/>
</dbReference>
<dbReference type="PROSITE" id="PS50109">
    <property type="entry name" value="HIS_KIN"/>
    <property type="match status" value="1"/>
</dbReference>
<evidence type="ECO:0000256" key="6">
    <source>
        <dbReference type="ARBA" id="ARBA00022777"/>
    </source>
</evidence>
<evidence type="ECO:0000259" key="10">
    <source>
        <dbReference type="PROSITE" id="PS50109"/>
    </source>
</evidence>
<dbReference type="InterPro" id="IPR001638">
    <property type="entry name" value="Solute-binding_3/MltF_N"/>
</dbReference>
<keyword evidence="9" id="KW-1133">Transmembrane helix</keyword>
<evidence type="ECO:0000256" key="4">
    <source>
        <dbReference type="ARBA" id="ARBA00022679"/>
    </source>
</evidence>
<dbReference type="SUPFAM" id="SSF53850">
    <property type="entry name" value="Periplasmic binding protein-like II"/>
    <property type="match status" value="1"/>
</dbReference>
<dbReference type="InterPro" id="IPR036097">
    <property type="entry name" value="HisK_dim/P_sf"/>
</dbReference>
<dbReference type="InterPro" id="IPR003594">
    <property type="entry name" value="HATPase_dom"/>
</dbReference>
<dbReference type="SUPFAM" id="SSF55785">
    <property type="entry name" value="PYP-like sensor domain (PAS domain)"/>
    <property type="match status" value="1"/>
</dbReference>
<dbReference type="RefSeq" id="WP_092589797.1">
    <property type="nucleotide sequence ID" value="NZ_FMWL01000003.1"/>
</dbReference>
<dbReference type="STRING" id="1120920.SAMN03080599_01017"/>
<evidence type="ECO:0000256" key="2">
    <source>
        <dbReference type="ARBA" id="ARBA00012438"/>
    </source>
</evidence>
<dbReference type="Pfam" id="PF00497">
    <property type="entry name" value="SBP_bac_3"/>
    <property type="match status" value="1"/>
</dbReference>
<dbReference type="PANTHER" id="PTHR43065:SF10">
    <property type="entry name" value="PEROXIDE STRESS-ACTIVATED HISTIDINE KINASE MAK3"/>
    <property type="match status" value="1"/>
</dbReference>
<organism evidence="11 12">
    <name type="scientific">Acidaminobacter hydrogenoformans DSM 2784</name>
    <dbReference type="NCBI Taxonomy" id="1120920"/>
    <lineage>
        <taxon>Bacteria</taxon>
        <taxon>Bacillati</taxon>
        <taxon>Bacillota</taxon>
        <taxon>Clostridia</taxon>
        <taxon>Peptostreptococcales</taxon>
        <taxon>Acidaminobacteraceae</taxon>
        <taxon>Acidaminobacter</taxon>
    </lineage>
</organism>
<evidence type="ECO:0000256" key="8">
    <source>
        <dbReference type="ARBA" id="ARBA00023012"/>
    </source>
</evidence>
<keyword evidence="6" id="KW-0418">Kinase</keyword>
<accession>A0A1G5RUZ4</accession>
<feature type="transmembrane region" description="Helical" evidence="9">
    <location>
        <begin position="291"/>
        <end position="310"/>
    </location>
</feature>
<feature type="domain" description="Histidine kinase" evidence="10">
    <location>
        <begin position="477"/>
        <end position="691"/>
    </location>
</feature>
<evidence type="ECO:0000256" key="5">
    <source>
        <dbReference type="ARBA" id="ARBA00022741"/>
    </source>
</evidence>
<sequence length="699" mass="77477">MRKLALFIFSATLLLILNYINAVVKIDYDLNLIDYFEYSRAFTAEEQKLLSDYGVLIFGGNINDPPLGRYYEETEQHLGLTVDIINALAIELQTNIATKAMVWSDAIEALKNEETNLIDMVPSEARAADFAFSNPIYRLSGAALSPTNNHDLRTLKDLDGVSVAVQRADVVIDKLWEQGIFPEFVYTDHLYEAMALLESGQVEALAGDEPVIRMILNELQPTGSYLVMEERIYNAYTVLAVPKSQSELIPVLNKAILRLRKSGVMTKIEEKWLGYGTAEVQRRSYEKMKHLWLPLLGTLGMLFYAIYLWNLNLKTLVDRRTRELSIITGELESVFDAIQSGIVLVDEQGTLKKVNEEFEGWSGLTEGDPLVRSPFGEPFARLLSVFEGSELNETGTGKTLHSKTASTEVSNGHTIVPLESRDTFVIDNKIFDCRLTTIQELKGLYLMLVTDITLEKLQADKLVHSNKMEAIGRLAAGVAHELRNPLGTIRNSSYLLRATQEADGDTLAATAAIDRAVARAGKIIDNLLNYSRLSTDELSTFSVPDLVSETLSFYRKTMSEHSISPDYSHEGLTHARSNPSALRHVLLNLIHNAIDAMPAGGGLTLRSSLDDKTLRFSISDTGTGIAPEKLGNIFEPFYTDKPVGQGTGLGLYIVYTEIENLGGEIQVQSTAAQQDAPSSGTTFTFHVPSHHNLLTSEEV</sequence>
<dbReference type="CDD" id="cd00082">
    <property type="entry name" value="HisKA"/>
    <property type="match status" value="1"/>
</dbReference>
<keyword evidence="7" id="KW-0067">ATP-binding</keyword>
<dbReference type="SMART" id="SM00387">
    <property type="entry name" value="HATPase_c"/>
    <property type="match status" value="1"/>
</dbReference>
<dbReference type="SUPFAM" id="SSF47384">
    <property type="entry name" value="Homodimeric domain of signal transducing histidine kinase"/>
    <property type="match status" value="1"/>
</dbReference>
<dbReference type="EC" id="2.7.13.3" evidence="2"/>
<evidence type="ECO:0000256" key="3">
    <source>
        <dbReference type="ARBA" id="ARBA00022553"/>
    </source>
</evidence>
<keyword evidence="9" id="KW-0812">Transmembrane</keyword>
<reference evidence="11 12" key="1">
    <citation type="submission" date="2016-10" db="EMBL/GenBank/DDBJ databases">
        <authorList>
            <person name="de Groot N.N."/>
        </authorList>
    </citation>
    <scope>NUCLEOTIDE SEQUENCE [LARGE SCALE GENOMIC DNA]</scope>
    <source>
        <strain evidence="11 12">DSM 2784</strain>
    </source>
</reference>
<dbReference type="Proteomes" id="UP000199208">
    <property type="component" value="Unassembled WGS sequence"/>
</dbReference>
<dbReference type="Gene3D" id="1.10.287.130">
    <property type="match status" value="1"/>
</dbReference>
<gene>
    <name evidence="11" type="ORF">SAMN03080599_01017</name>
</gene>
<dbReference type="SMART" id="SM00388">
    <property type="entry name" value="HisKA"/>
    <property type="match status" value="1"/>
</dbReference>
<dbReference type="InterPro" id="IPR005467">
    <property type="entry name" value="His_kinase_dom"/>
</dbReference>
<keyword evidence="3" id="KW-0597">Phosphoprotein</keyword>
<keyword evidence="5" id="KW-0547">Nucleotide-binding</keyword>
<dbReference type="Gene3D" id="3.30.565.10">
    <property type="entry name" value="Histidine kinase-like ATPase, C-terminal domain"/>
    <property type="match status" value="1"/>
</dbReference>
<dbReference type="Pfam" id="PF02518">
    <property type="entry name" value="HATPase_c"/>
    <property type="match status" value="1"/>
</dbReference>
<comment type="catalytic activity">
    <reaction evidence="1">
        <text>ATP + protein L-histidine = ADP + protein N-phospho-L-histidine.</text>
        <dbReference type="EC" id="2.7.13.3"/>
    </reaction>
</comment>
<keyword evidence="4" id="KW-0808">Transferase</keyword>
<evidence type="ECO:0000256" key="7">
    <source>
        <dbReference type="ARBA" id="ARBA00022840"/>
    </source>
</evidence>
<dbReference type="InterPro" id="IPR035965">
    <property type="entry name" value="PAS-like_dom_sf"/>
</dbReference>
<dbReference type="PANTHER" id="PTHR43065">
    <property type="entry name" value="SENSOR HISTIDINE KINASE"/>
    <property type="match status" value="1"/>
</dbReference>